<evidence type="ECO:0000313" key="2">
    <source>
        <dbReference type="EMBL" id="RLP84590.1"/>
    </source>
</evidence>
<protein>
    <submittedName>
        <fullName evidence="1">Uncharacterized protein</fullName>
    </submittedName>
</protein>
<sequence length="159" mass="16397">MVLSSTRSTLANWTAGESVGATFTAVTYGQVPAPLTCTKLPDGGLLEPGSRAQVSWSEPAGAPADIGYQVTMSRNGANTTTLAPQKERFTNLSQGLLSALLGALLGSSGPIDIDVRTVQLIPASGNTYTVGWSAAQSTRITVNFGTLLSGSFGFTCRPV</sequence>
<dbReference type="EMBL" id="RCUY01000011">
    <property type="protein sequence ID" value="RLP80805.1"/>
    <property type="molecule type" value="Genomic_DNA"/>
</dbReference>
<comment type="caution">
    <text evidence="1">The sequence shown here is derived from an EMBL/GenBank/DDBJ whole genome shotgun (WGS) entry which is preliminary data.</text>
</comment>
<proteinExistence type="predicted"/>
<evidence type="ECO:0000313" key="1">
    <source>
        <dbReference type="EMBL" id="RLP80805.1"/>
    </source>
</evidence>
<dbReference type="Proteomes" id="UP000269438">
    <property type="component" value="Unassembled WGS sequence"/>
</dbReference>
<reference evidence="1 3" key="1">
    <citation type="submission" date="2018-10" db="EMBL/GenBank/DDBJ databases">
        <authorList>
            <person name="Li J."/>
        </authorList>
    </citation>
    <scope>NUCLEOTIDE SEQUENCE [LARGE SCALE GENOMIC DNA]</scope>
    <source>
        <strain evidence="1 3">JCM 11654</strain>
    </source>
</reference>
<dbReference type="EMBL" id="RCUY01000001">
    <property type="protein sequence ID" value="RLP84590.1"/>
    <property type="molecule type" value="Genomic_DNA"/>
</dbReference>
<gene>
    <name evidence="2" type="ORF">D9V34_00910</name>
    <name evidence="1" type="ORF">D9V34_13205</name>
</gene>
<keyword evidence="3" id="KW-1185">Reference proteome</keyword>
<dbReference type="AlphaFoldDB" id="A0A3L7ALH6"/>
<dbReference type="RefSeq" id="WP_147441573.1">
    <property type="nucleotide sequence ID" value="NZ_RCUY01000001.1"/>
</dbReference>
<evidence type="ECO:0000313" key="3">
    <source>
        <dbReference type="Proteomes" id="UP000269438"/>
    </source>
</evidence>
<accession>A0A3L7ALH6</accession>
<organism evidence="1 3">
    <name type="scientific">Mycetocola lacteus</name>
    <dbReference type="NCBI Taxonomy" id="76637"/>
    <lineage>
        <taxon>Bacteria</taxon>
        <taxon>Bacillati</taxon>
        <taxon>Actinomycetota</taxon>
        <taxon>Actinomycetes</taxon>
        <taxon>Micrococcales</taxon>
        <taxon>Microbacteriaceae</taxon>
        <taxon>Mycetocola</taxon>
    </lineage>
</organism>
<name>A0A3L7ALH6_9MICO</name>